<dbReference type="Gramene" id="TraesROB_scaffold_050981_01G000400.1">
    <property type="protein sequence ID" value="TraesROB_scaffold_050981_01G000400.1"/>
    <property type="gene ID" value="TraesROB_scaffold_050981_01G000400"/>
</dbReference>
<protein>
    <submittedName>
        <fullName evidence="2">Uncharacterized protein</fullName>
    </submittedName>
</protein>
<dbReference type="AlphaFoldDB" id="A0A3B6QG08"/>
<dbReference type="Gramene" id="TraesLAC6D03G03648440.1">
    <property type="protein sequence ID" value="TraesLAC6D03G03648440.1.CDS1"/>
    <property type="gene ID" value="TraesLAC6D03G03648440"/>
</dbReference>
<dbReference type="Gramene" id="TraesRN6D0100379200.1">
    <property type="protein sequence ID" value="TraesRN6D0100379200.1"/>
    <property type="gene ID" value="TraesRN6D0100379200"/>
</dbReference>
<dbReference type="Gramene" id="TraesLDM6D03G03701370.1">
    <property type="protein sequence ID" value="TraesLDM6D03G03701370.1.CDS1"/>
    <property type="gene ID" value="TraesLDM6D03G03701370"/>
</dbReference>
<evidence type="ECO:0000313" key="2">
    <source>
        <dbReference type="EnsemblPlants" id="TraesCS6D02G157100.1.cds1"/>
    </source>
</evidence>
<dbReference type="Gramene" id="TraesARI6D03G03661670.1">
    <property type="protein sequence ID" value="TraesARI6D03G03661670.1.CDS1"/>
    <property type="gene ID" value="TraesARI6D03G03661670"/>
</dbReference>
<name>A0A3B6QG08_WHEAT</name>
<dbReference type="Gramene" id="TraesWEE_scaffold_055834_01G000500.1">
    <property type="protein sequence ID" value="TraesWEE_scaffold_055834_01G000500.1"/>
    <property type="gene ID" value="TraesWEE_scaffold_055834_01G000500"/>
</dbReference>
<keyword evidence="3" id="KW-1185">Reference proteome</keyword>
<organism evidence="2">
    <name type="scientific">Triticum aestivum</name>
    <name type="common">Wheat</name>
    <dbReference type="NCBI Taxonomy" id="4565"/>
    <lineage>
        <taxon>Eukaryota</taxon>
        <taxon>Viridiplantae</taxon>
        <taxon>Streptophyta</taxon>
        <taxon>Embryophyta</taxon>
        <taxon>Tracheophyta</taxon>
        <taxon>Spermatophyta</taxon>
        <taxon>Magnoliopsida</taxon>
        <taxon>Liliopsida</taxon>
        <taxon>Poales</taxon>
        <taxon>Poaceae</taxon>
        <taxon>BOP clade</taxon>
        <taxon>Pooideae</taxon>
        <taxon>Triticodae</taxon>
        <taxon>Triticeae</taxon>
        <taxon>Triticinae</taxon>
        <taxon>Triticum</taxon>
    </lineage>
</organism>
<dbReference type="OMA" id="FHADQAI"/>
<sequence>MAMVHEARQGRRGRRVRHVRLGSLLRLRVRLFRLAGLVVRCMEELRCCPGIRRRPAPRSAARPAALRGRQSSASFHADQAIADCLEFIKRSYLQQQQQPVQDDDHTTFSS</sequence>
<evidence type="ECO:0000256" key="1">
    <source>
        <dbReference type="SAM" id="MobiDB-lite"/>
    </source>
</evidence>
<reference evidence="2" key="2">
    <citation type="submission" date="2018-10" db="UniProtKB">
        <authorList>
            <consortium name="EnsemblPlants"/>
        </authorList>
    </citation>
    <scope>IDENTIFICATION</scope>
</reference>
<dbReference type="Gramene" id="TraesCAD_scaffold_045380_01G000500.1">
    <property type="protein sequence ID" value="TraesCAD_scaffold_045380_01G000500.1"/>
    <property type="gene ID" value="TraesCAD_scaffold_045380_01G000500"/>
</dbReference>
<dbReference type="PANTHER" id="PTHR34996:SF2">
    <property type="entry name" value="OS02G0193732 PROTEIN"/>
    <property type="match status" value="1"/>
</dbReference>
<dbReference type="Gramene" id="TraesMAC6D03G03696280.1">
    <property type="protein sequence ID" value="TraesMAC6D03G03696280.1.CDS1"/>
    <property type="gene ID" value="TraesMAC6D03G03696280"/>
</dbReference>
<dbReference type="Gramene" id="TraesPARA_EIv1.0_2182840.1">
    <property type="protein sequence ID" value="TraesPARA_EIv1.0_2182840.1.CDS1"/>
    <property type="gene ID" value="TraesPARA_EIv1.0_2182840"/>
</dbReference>
<dbReference type="Gramene" id="TraesSYM6D03G03645040.1">
    <property type="protein sequence ID" value="TraesSYM6D03G03645040.1.CDS1"/>
    <property type="gene ID" value="TraesSYM6D03G03645040"/>
</dbReference>
<dbReference type="Gramene" id="TraesCS6D02G157100.1">
    <property type="protein sequence ID" value="TraesCS6D02G157100.1.cds1"/>
    <property type="gene ID" value="TraesCS6D02G157100"/>
</dbReference>
<dbReference type="Gramene" id="TraesSTA6D03G03691810.1">
    <property type="protein sequence ID" value="TraesSTA6D03G03691810.1.CDS1"/>
    <property type="gene ID" value="TraesSTA6D03G03691810"/>
</dbReference>
<feature type="compositionally biased region" description="Low complexity" evidence="1">
    <location>
        <begin position="57"/>
        <end position="69"/>
    </location>
</feature>
<feature type="region of interest" description="Disordered" evidence="1">
    <location>
        <begin position="52"/>
        <end position="75"/>
    </location>
</feature>
<proteinExistence type="predicted"/>
<accession>A0A3B6QG08</accession>
<dbReference type="Gramene" id="TraesCLE_scaffold_051539_01G000600.1">
    <property type="protein sequence ID" value="TraesCLE_scaffold_051539_01G000600.1"/>
    <property type="gene ID" value="TraesCLE_scaffold_051539_01G000600"/>
</dbReference>
<dbReference type="Gramene" id="TraesCS6D03G0350600.1">
    <property type="protein sequence ID" value="TraesCS6D03G0350600.1.CDS1"/>
    <property type="gene ID" value="TraesCS6D03G0350600"/>
</dbReference>
<dbReference type="Gramene" id="TraesNOR6D03G03738300.1">
    <property type="protein sequence ID" value="TraesNOR6D03G03738300.1.CDS1"/>
    <property type="gene ID" value="TraesNOR6D03G03738300"/>
</dbReference>
<evidence type="ECO:0000313" key="3">
    <source>
        <dbReference type="Proteomes" id="UP000019116"/>
    </source>
</evidence>
<dbReference type="Gramene" id="TraesJUL6D03G03730670.1">
    <property type="protein sequence ID" value="TraesJUL6D03G03730670.1.CDS1"/>
    <property type="gene ID" value="TraesJUL6D03G03730670"/>
</dbReference>
<dbReference type="Proteomes" id="UP000019116">
    <property type="component" value="Chromosome 6D"/>
</dbReference>
<reference evidence="2" key="1">
    <citation type="submission" date="2018-08" db="EMBL/GenBank/DDBJ databases">
        <authorList>
            <person name="Rossello M."/>
        </authorList>
    </citation>
    <scope>NUCLEOTIDE SEQUENCE [LARGE SCALE GENOMIC DNA]</scope>
    <source>
        <strain evidence="2">cv. Chinese Spring</strain>
    </source>
</reference>
<dbReference type="PANTHER" id="PTHR34996">
    <property type="entry name" value="OS06G0327400 PROTEIN"/>
    <property type="match status" value="1"/>
</dbReference>
<dbReference type="EnsemblPlants" id="TraesCS6D02G157100.1">
    <property type="protein sequence ID" value="TraesCS6D02G157100.1.cds1"/>
    <property type="gene ID" value="TraesCS6D02G157100"/>
</dbReference>